<organism evidence="2 3">
    <name type="scientific">Curvularia clavata</name>
    <dbReference type="NCBI Taxonomy" id="95742"/>
    <lineage>
        <taxon>Eukaryota</taxon>
        <taxon>Fungi</taxon>
        <taxon>Dikarya</taxon>
        <taxon>Ascomycota</taxon>
        <taxon>Pezizomycotina</taxon>
        <taxon>Dothideomycetes</taxon>
        <taxon>Pleosporomycetidae</taxon>
        <taxon>Pleosporales</taxon>
        <taxon>Pleosporineae</taxon>
        <taxon>Pleosporaceae</taxon>
        <taxon>Curvularia</taxon>
    </lineage>
</organism>
<dbReference type="EMBL" id="CP089277">
    <property type="protein sequence ID" value="USP78633.1"/>
    <property type="molecule type" value="Genomic_DNA"/>
</dbReference>
<dbReference type="OrthoDB" id="3473305at2759"/>
<accession>A0A9Q8ZE94</accession>
<gene>
    <name evidence="2" type="ORF">yc1106_05907</name>
</gene>
<feature type="domain" description="2EXR" evidence="1">
    <location>
        <begin position="4"/>
        <end position="98"/>
    </location>
</feature>
<dbReference type="AlphaFoldDB" id="A0A9Q8ZE94"/>
<proteinExistence type="predicted"/>
<dbReference type="PANTHER" id="PTHR35910:SF1">
    <property type="entry name" value="2EXR DOMAIN-CONTAINING PROTEIN"/>
    <property type="match status" value="1"/>
</dbReference>
<dbReference type="PANTHER" id="PTHR35910">
    <property type="entry name" value="2EXR DOMAIN-CONTAINING PROTEIN"/>
    <property type="match status" value="1"/>
</dbReference>
<evidence type="ECO:0000259" key="1">
    <source>
        <dbReference type="Pfam" id="PF20150"/>
    </source>
</evidence>
<dbReference type="VEuPathDB" id="FungiDB:yc1106_05907"/>
<protein>
    <recommendedName>
        <fullName evidence="1">2EXR domain-containing protein</fullName>
    </recommendedName>
</protein>
<dbReference type="Proteomes" id="UP001056012">
    <property type="component" value="Chromosome 4"/>
</dbReference>
<dbReference type="InterPro" id="IPR045518">
    <property type="entry name" value="2EXR"/>
</dbReference>
<sequence length="228" mass="27005">MTTFHPFIRLPAELRLQIWEMTVEPRVVEIRYLDQYGCDGKRRCAPSSPTPIPAPLQTCRESRNAGLYQRFLSSINDKNDGKETFQSYVWVNLDIDMIFVHTSELFYFKANGHLIKRLKFVGHYGEWWSRLGGHERLRNFPNVTEIQVVLDERSDFEHWHGASRDYWPCSEENVLFIDPKEGKEMTLLEVELKFDRIWTQIEREMGSDNVYYRGGIFRRPEGFSDTDL</sequence>
<reference evidence="2" key="1">
    <citation type="submission" date="2021-12" db="EMBL/GenBank/DDBJ databases">
        <title>Curvularia clavata genome.</title>
        <authorList>
            <person name="Cao Y."/>
        </authorList>
    </citation>
    <scope>NUCLEOTIDE SEQUENCE</scope>
    <source>
        <strain evidence="2">Yc1106</strain>
    </source>
</reference>
<evidence type="ECO:0000313" key="2">
    <source>
        <dbReference type="EMBL" id="USP78633.1"/>
    </source>
</evidence>
<dbReference type="Pfam" id="PF20150">
    <property type="entry name" value="2EXR"/>
    <property type="match status" value="1"/>
</dbReference>
<evidence type="ECO:0000313" key="3">
    <source>
        <dbReference type="Proteomes" id="UP001056012"/>
    </source>
</evidence>
<keyword evidence="3" id="KW-1185">Reference proteome</keyword>
<name>A0A9Q8ZE94_CURCL</name>